<dbReference type="Proteomes" id="UP000807769">
    <property type="component" value="Unassembled WGS sequence"/>
</dbReference>
<gene>
    <name evidence="1" type="ORF">BJ212DRAFT_1295662</name>
</gene>
<dbReference type="AlphaFoldDB" id="A0A9P7ELT1"/>
<accession>A0A9P7ELT1</accession>
<comment type="caution">
    <text evidence="1">The sequence shown here is derived from an EMBL/GenBank/DDBJ whole genome shotgun (WGS) entry which is preliminary data.</text>
</comment>
<proteinExistence type="predicted"/>
<dbReference type="EMBL" id="JABBWG010000003">
    <property type="protein sequence ID" value="KAG1824513.1"/>
    <property type="molecule type" value="Genomic_DNA"/>
</dbReference>
<keyword evidence="2" id="KW-1185">Reference proteome</keyword>
<protein>
    <submittedName>
        <fullName evidence="1">Uncharacterized protein</fullName>
    </submittedName>
</protein>
<name>A0A9P7ELT1_9AGAM</name>
<reference evidence="1" key="1">
    <citation type="journal article" date="2020" name="New Phytol.">
        <title>Comparative genomics reveals dynamic genome evolution in host specialist ectomycorrhizal fungi.</title>
        <authorList>
            <person name="Lofgren L.A."/>
            <person name="Nguyen N.H."/>
            <person name="Vilgalys R."/>
            <person name="Ruytinx J."/>
            <person name="Liao H.L."/>
            <person name="Branco S."/>
            <person name="Kuo A."/>
            <person name="LaButti K."/>
            <person name="Lipzen A."/>
            <person name="Andreopoulos W."/>
            <person name="Pangilinan J."/>
            <person name="Riley R."/>
            <person name="Hundley H."/>
            <person name="Na H."/>
            <person name="Barry K."/>
            <person name="Grigoriev I.V."/>
            <person name="Stajich J.E."/>
            <person name="Kennedy P.G."/>
        </authorList>
    </citation>
    <scope>NUCLEOTIDE SEQUENCE</scope>
    <source>
        <strain evidence="1">MN1</strain>
    </source>
</reference>
<dbReference type="RefSeq" id="XP_041198230.1">
    <property type="nucleotide sequence ID" value="XM_041332333.1"/>
</dbReference>
<dbReference type="GeneID" id="64626350"/>
<evidence type="ECO:0000313" key="2">
    <source>
        <dbReference type="Proteomes" id="UP000807769"/>
    </source>
</evidence>
<sequence length="277" mass="30005">MDIPVVTQYSMSLHSCSTLHDLIPNHPAVYQYHSGISYGPLDAHITLIYTCVIQSNILLANMESGELKEGISTDINTHCDDKTSGGATAVCLSSMLGIKANNLENQWNHFIDRQHIPLDLHIVQNSCLKGDSLLQRHQEAEMGVGSAADDKMQAKIEEAVHHLPKEHQCGGHSISWEELVALGGSNGLNDLLPSATDGQAKEEVEEELYATEIQPVTEVGSTADDGMQAKIEEAVHYFPQEELGGLSQSDGSNGLNDLPSSATEGLAIEEARRGCMY</sequence>
<organism evidence="1 2">
    <name type="scientific">Suillus subaureus</name>
    <dbReference type="NCBI Taxonomy" id="48587"/>
    <lineage>
        <taxon>Eukaryota</taxon>
        <taxon>Fungi</taxon>
        <taxon>Dikarya</taxon>
        <taxon>Basidiomycota</taxon>
        <taxon>Agaricomycotina</taxon>
        <taxon>Agaricomycetes</taxon>
        <taxon>Agaricomycetidae</taxon>
        <taxon>Boletales</taxon>
        <taxon>Suillineae</taxon>
        <taxon>Suillaceae</taxon>
        <taxon>Suillus</taxon>
    </lineage>
</organism>
<evidence type="ECO:0000313" key="1">
    <source>
        <dbReference type="EMBL" id="KAG1824513.1"/>
    </source>
</evidence>
<dbReference type="OrthoDB" id="2423195at2759"/>